<gene>
    <name evidence="13" type="ORF">FGM00_01690</name>
</gene>
<keyword evidence="3 8" id="KW-1134">Transmembrane beta strand</keyword>
<keyword evidence="14" id="KW-1185">Reference proteome</keyword>
<evidence type="ECO:0000256" key="8">
    <source>
        <dbReference type="PROSITE-ProRule" id="PRU01360"/>
    </source>
</evidence>
<dbReference type="KEGG" id="asag:FGM00_01690"/>
<dbReference type="Pfam" id="PF00593">
    <property type="entry name" value="TonB_dep_Rec_b-barrel"/>
    <property type="match status" value="1"/>
</dbReference>
<organism evidence="13 14">
    <name type="scientific">Aggregatimonas sangjinii</name>
    <dbReference type="NCBI Taxonomy" id="2583587"/>
    <lineage>
        <taxon>Bacteria</taxon>
        <taxon>Pseudomonadati</taxon>
        <taxon>Bacteroidota</taxon>
        <taxon>Flavobacteriia</taxon>
        <taxon>Flavobacteriales</taxon>
        <taxon>Flavobacteriaceae</taxon>
        <taxon>Aggregatimonas</taxon>
    </lineage>
</organism>
<dbReference type="EMBL" id="CP040710">
    <property type="protein sequence ID" value="QCW98894.1"/>
    <property type="molecule type" value="Genomic_DNA"/>
</dbReference>
<feature type="domain" description="TonB-dependent receptor-like beta-barrel" evidence="11">
    <location>
        <begin position="390"/>
        <end position="955"/>
    </location>
</feature>
<dbReference type="OrthoDB" id="9768177at2"/>
<dbReference type="GO" id="GO:0009279">
    <property type="term" value="C:cell outer membrane"/>
    <property type="evidence" value="ECO:0007669"/>
    <property type="project" value="UniProtKB-SubCell"/>
</dbReference>
<dbReference type="SUPFAM" id="SSF49464">
    <property type="entry name" value="Carboxypeptidase regulatory domain-like"/>
    <property type="match status" value="1"/>
</dbReference>
<comment type="similarity">
    <text evidence="8 9">Belongs to the TonB-dependent receptor family.</text>
</comment>
<dbReference type="InterPro" id="IPR037066">
    <property type="entry name" value="Plug_dom_sf"/>
</dbReference>
<dbReference type="NCBIfam" id="TIGR04056">
    <property type="entry name" value="OMP_RagA_SusC"/>
    <property type="match status" value="1"/>
</dbReference>
<dbReference type="Pfam" id="PF13715">
    <property type="entry name" value="CarbopepD_reg_2"/>
    <property type="match status" value="1"/>
</dbReference>
<keyword evidence="2 8" id="KW-0813">Transport</keyword>
<dbReference type="SUPFAM" id="SSF56935">
    <property type="entry name" value="Porins"/>
    <property type="match status" value="1"/>
</dbReference>
<dbReference type="Proteomes" id="UP000310017">
    <property type="component" value="Chromosome"/>
</dbReference>
<dbReference type="InterPro" id="IPR012910">
    <property type="entry name" value="Plug_dom"/>
</dbReference>
<keyword evidence="4 8" id="KW-0812">Transmembrane</keyword>
<protein>
    <submittedName>
        <fullName evidence="13">TonB-dependent receptor</fullName>
    </submittedName>
</protein>
<dbReference type="InterPro" id="IPR039426">
    <property type="entry name" value="TonB-dep_rcpt-like"/>
</dbReference>
<dbReference type="NCBIfam" id="TIGR04057">
    <property type="entry name" value="SusC_RagA_signa"/>
    <property type="match status" value="1"/>
</dbReference>
<accession>A0A5B7SK81</accession>
<dbReference type="Gene3D" id="2.40.170.20">
    <property type="entry name" value="TonB-dependent receptor, beta-barrel domain"/>
    <property type="match status" value="1"/>
</dbReference>
<evidence type="ECO:0000256" key="6">
    <source>
        <dbReference type="ARBA" id="ARBA00023136"/>
    </source>
</evidence>
<evidence type="ECO:0000256" key="4">
    <source>
        <dbReference type="ARBA" id="ARBA00022692"/>
    </source>
</evidence>
<dbReference type="InterPro" id="IPR000531">
    <property type="entry name" value="Beta-barrel_TonB"/>
</dbReference>
<evidence type="ECO:0000256" key="9">
    <source>
        <dbReference type="RuleBase" id="RU003357"/>
    </source>
</evidence>
<sequence length="1000" mass="108149">MRKRLTWMLTPLLVLAMSFSYAQEKTVSGNVTDQDGLPLPGVSIVVVGTTSGTQTDFDGNYAISVEEGGVLRFSYIGQKTEERTVGSESTINVQLAQDAEALAEVVVVGYGSQTKEKIVQNVSVVGEEALENLVVTSPDQLLQGQAAGVNLTNTSGLLGANVNIQVRGINTINAGSSPLFVVDGVVITDNDNTFNRGGNVGSNPLTFLNPSDIESLTVLKDAGATAIYGTRGANGVVLITTKKGRLNADATVTVNNFIQASRVNDLFQGLSADEYRQFRTDVFNIQNDDSVSPQDLGLGAIGDPGTDFVDEISRVGFTQHVDVSVRGGSDKTTYFVSGTFEDAESFAIGNDLTRAAVRVNLETQANKWLKVGTNIGITNTVLNTIGRENNTFAPFTSAFLTNPTFIPRDEDGNFVRSPNFIPNIAAVAALNTDKTEGTRTIGSIFGEATLAPGLKFRTEFGVDRLISESSLRSVEIVSAGGTADFFTVTDNLYRITNSLSYNNTFGDKHNLSALFLQEYEERQRRTTQIDGVGFLSDSQLNVGAATTQTVLGADRAGSAIRGFLGRVSYDYDGRYLLELTGRTDQSSRLGANNNTGQFYSIAAGWTVSNENFFNVDFVDFLTFRGSVGTAGNDRLGNFPALALFESGQFGGLPAANVISPSNPNLGFEQTRTVDLGFRSSFFDNRLNLNVSYYKRNTTDLLFEVPLPPQSGALSVNLNAGELENSGWEFELSTTNVRTENFQWNTSINLATLDNKLVEIISNEVDADGRKFIETGAQRAIEGESLSTFFLVRYNGVNPQTGDAEWLDIDGNVTTTPNFDTDRVAAGSALPELTGGFTNTIRFKNLDLGAVFNFSVGNKVLIDGLRFIDGIDAIGGTINVRRQNLDFWRNPGDNSFAPSPASSTANNFNQRSTAQLLDGDYLRLKNITLGYTLPSSFLEKSNFFSKVRFYATATNLWTIKGDDLDGIDPENNDTNNPLGLGESFFTAPQAITYLVGLNLQF</sequence>
<proteinExistence type="inferred from homology"/>
<evidence type="ECO:0000313" key="13">
    <source>
        <dbReference type="EMBL" id="QCW98894.1"/>
    </source>
</evidence>
<keyword evidence="7 8" id="KW-0998">Cell outer membrane</keyword>
<dbReference type="InterPro" id="IPR008969">
    <property type="entry name" value="CarboxyPept-like_regulatory"/>
</dbReference>
<reference evidence="13 14" key="1">
    <citation type="submission" date="2019-05" db="EMBL/GenBank/DDBJ databases">
        <title>Genome sequencing of F202Z8.</title>
        <authorList>
            <person name="Kwon Y.M."/>
        </authorList>
    </citation>
    <scope>NUCLEOTIDE SEQUENCE [LARGE SCALE GENOMIC DNA]</scope>
    <source>
        <strain evidence="13 14">F202Z8</strain>
    </source>
</reference>
<evidence type="ECO:0000256" key="5">
    <source>
        <dbReference type="ARBA" id="ARBA00023077"/>
    </source>
</evidence>
<dbReference type="Gene3D" id="2.170.130.10">
    <property type="entry name" value="TonB-dependent receptor, plug domain"/>
    <property type="match status" value="1"/>
</dbReference>
<dbReference type="AlphaFoldDB" id="A0A5B7SK81"/>
<evidence type="ECO:0000256" key="1">
    <source>
        <dbReference type="ARBA" id="ARBA00004571"/>
    </source>
</evidence>
<comment type="subcellular location">
    <subcellularLocation>
        <location evidence="1 8">Cell outer membrane</location>
        <topology evidence="1 8">Multi-pass membrane protein</topology>
    </subcellularLocation>
</comment>
<evidence type="ECO:0000256" key="3">
    <source>
        <dbReference type="ARBA" id="ARBA00022452"/>
    </source>
</evidence>
<evidence type="ECO:0000313" key="14">
    <source>
        <dbReference type="Proteomes" id="UP000310017"/>
    </source>
</evidence>
<dbReference type="RefSeq" id="WP_138851249.1">
    <property type="nucleotide sequence ID" value="NZ_CP040710.1"/>
</dbReference>
<keyword evidence="13" id="KW-0675">Receptor</keyword>
<evidence type="ECO:0000259" key="12">
    <source>
        <dbReference type="Pfam" id="PF07715"/>
    </source>
</evidence>
<dbReference type="InterPro" id="IPR036942">
    <property type="entry name" value="Beta-barrel_TonB_sf"/>
</dbReference>
<evidence type="ECO:0000256" key="7">
    <source>
        <dbReference type="ARBA" id="ARBA00023237"/>
    </source>
</evidence>
<feature type="domain" description="TonB-dependent receptor plug" evidence="12">
    <location>
        <begin position="115"/>
        <end position="236"/>
    </location>
</feature>
<keyword evidence="6 8" id="KW-0472">Membrane</keyword>
<evidence type="ECO:0000259" key="11">
    <source>
        <dbReference type="Pfam" id="PF00593"/>
    </source>
</evidence>
<feature type="signal peptide" evidence="10">
    <location>
        <begin position="1"/>
        <end position="22"/>
    </location>
</feature>
<evidence type="ECO:0000256" key="10">
    <source>
        <dbReference type="SAM" id="SignalP"/>
    </source>
</evidence>
<feature type="chain" id="PRO_5023073622" evidence="10">
    <location>
        <begin position="23"/>
        <end position="1000"/>
    </location>
</feature>
<keyword evidence="5 9" id="KW-0798">TonB box</keyword>
<dbReference type="InterPro" id="IPR023996">
    <property type="entry name" value="TonB-dep_OMP_SusC/RagA"/>
</dbReference>
<dbReference type="Pfam" id="PF07715">
    <property type="entry name" value="Plug"/>
    <property type="match status" value="1"/>
</dbReference>
<dbReference type="InterPro" id="IPR023997">
    <property type="entry name" value="TonB-dep_OMP_SusC/RagA_CS"/>
</dbReference>
<keyword evidence="10" id="KW-0732">Signal</keyword>
<evidence type="ECO:0000256" key="2">
    <source>
        <dbReference type="ARBA" id="ARBA00022448"/>
    </source>
</evidence>
<dbReference type="PROSITE" id="PS52016">
    <property type="entry name" value="TONB_DEPENDENT_REC_3"/>
    <property type="match status" value="1"/>
</dbReference>
<dbReference type="Gene3D" id="2.60.40.1120">
    <property type="entry name" value="Carboxypeptidase-like, regulatory domain"/>
    <property type="match status" value="1"/>
</dbReference>
<name>A0A5B7SK81_9FLAO</name>